<proteinExistence type="predicted"/>
<gene>
    <name evidence="2" type="ORF">SAMN05414137_11084</name>
</gene>
<reference evidence="3" key="1">
    <citation type="submission" date="2016-10" db="EMBL/GenBank/DDBJ databases">
        <authorList>
            <person name="Varghese N."/>
        </authorList>
    </citation>
    <scope>NUCLEOTIDE SEQUENCE [LARGE SCALE GENOMIC DNA]</scope>
    <source>
        <strain evidence="3">DSM 45096 / BCRC 16803 / CGMCC 4.1857 / CIP 109030 / JCM 12277 / KCTC 19219 / NBRC 100920 / 33214</strain>
    </source>
</reference>
<dbReference type="EMBL" id="FOAZ01000010">
    <property type="protein sequence ID" value="SEL58552.1"/>
    <property type="molecule type" value="Genomic_DNA"/>
</dbReference>
<evidence type="ECO:0000313" key="2">
    <source>
        <dbReference type="EMBL" id="SEL58552.1"/>
    </source>
</evidence>
<feature type="region of interest" description="Disordered" evidence="1">
    <location>
        <begin position="113"/>
        <end position="150"/>
    </location>
</feature>
<keyword evidence="3" id="KW-1185">Reference proteome</keyword>
<evidence type="ECO:0000313" key="3">
    <source>
        <dbReference type="Proteomes" id="UP000183015"/>
    </source>
</evidence>
<accession>A0A1H7REH7</accession>
<organism evidence="2 3">
    <name type="scientific">Streptacidiphilus jiangxiensis</name>
    <dbReference type="NCBI Taxonomy" id="235985"/>
    <lineage>
        <taxon>Bacteria</taxon>
        <taxon>Bacillati</taxon>
        <taxon>Actinomycetota</taxon>
        <taxon>Actinomycetes</taxon>
        <taxon>Kitasatosporales</taxon>
        <taxon>Streptomycetaceae</taxon>
        <taxon>Streptacidiphilus</taxon>
    </lineage>
</organism>
<protein>
    <submittedName>
        <fullName evidence="2">Uncharacterized protein</fullName>
    </submittedName>
</protein>
<dbReference type="AlphaFoldDB" id="A0A1H7REH7"/>
<dbReference type="STRING" id="235985.SAMN05414137_11084"/>
<sequence>MLVDDTAAHIQPALSWQASTVGHNPNYTGVDGRYDGTMRVVVSREADVRLAKDRLPTLEAAITDYWRQQGFQLQIGHATDGNFAIDATKDQVHLVANSDAPWGITISADVGTVKGPKDINSVDGSPIPDPTGSNGTPISPAPSVDPYWSH</sequence>
<name>A0A1H7REH7_STRJI</name>
<evidence type="ECO:0000256" key="1">
    <source>
        <dbReference type="SAM" id="MobiDB-lite"/>
    </source>
</evidence>
<dbReference type="Proteomes" id="UP000183015">
    <property type="component" value="Unassembled WGS sequence"/>
</dbReference>